<gene>
    <name evidence="2" type="ORF">SAMEA2297795_00147</name>
    <name evidence="3" type="ORF">SAMEA2297796_02148</name>
</gene>
<feature type="transmembrane region" description="Helical" evidence="1">
    <location>
        <begin position="340"/>
        <end position="360"/>
    </location>
</feature>
<feature type="transmembrane region" description="Helical" evidence="1">
    <location>
        <begin position="276"/>
        <end position="301"/>
    </location>
</feature>
<organism evidence="2 5">
    <name type="scientific">Staphylococcus caeli</name>
    <dbReference type="NCBI Taxonomy" id="2201815"/>
    <lineage>
        <taxon>Bacteria</taxon>
        <taxon>Bacillati</taxon>
        <taxon>Bacillota</taxon>
        <taxon>Bacilli</taxon>
        <taxon>Bacillales</taxon>
        <taxon>Staphylococcaceae</taxon>
        <taxon>Staphylococcus</taxon>
    </lineage>
</organism>
<keyword evidence="1" id="KW-0472">Membrane</keyword>
<keyword evidence="1" id="KW-1133">Transmembrane helix</keyword>
<evidence type="ECO:0000256" key="1">
    <source>
        <dbReference type="SAM" id="Phobius"/>
    </source>
</evidence>
<evidence type="ECO:0000313" key="4">
    <source>
        <dbReference type="Proteomes" id="UP000095412"/>
    </source>
</evidence>
<reference evidence="3 4" key="1">
    <citation type="submission" date="2016-09" db="EMBL/GenBank/DDBJ databases">
        <authorList>
            <consortium name="Pathogen Informatics"/>
            <person name="Sun Q."/>
            <person name="Inoue M."/>
        </authorList>
    </citation>
    <scope>NUCLEOTIDE SEQUENCE [LARGE SCALE GENOMIC DNA]</scope>
    <source>
        <strain evidence="3 4">82C</strain>
    </source>
</reference>
<dbReference type="Proteomes" id="UP000095768">
    <property type="component" value="Unassembled WGS sequence"/>
</dbReference>
<dbReference type="Pfam" id="PF05145">
    <property type="entry name" value="AbrB"/>
    <property type="match status" value="1"/>
</dbReference>
<evidence type="ECO:0000313" key="2">
    <source>
        <dbReference type="EMBL" id="SCS28375.1"/>
    </source>
</evidence>
<dbReference type="PANTHER" id="PTHR38457:SF1">
    <property type="entry name" value="REGULATOR ABRB-RELATED"/>
    <property type="match status" value="1"/>
</dbReference>
<dbReference type="PIRSF" id="PIRSF038991">
    <property type="entry name" value="Protein_AbrB"/>
    <property type="match status" value="1"/>
</dbReference>
<dbReference type="PANTHER" id="PTHR38457">
    <property type="entry name" value="REGULATOR ABRB-RELATED"/>
    <property type="match status" value="1"/>
</dbReference>
<accession>A0A1D4Q6C5</accession>
<dbReference type="EMBL" id="FMPI01000018">
    <property type="protein sequence ID" value="SCT30723.1"/>
    <property type="molecule type" value="Genomic_DNA"/>
</dbReference>
<proteinExistence type="predicted"/>
<dbReference type="Proteomes" id="UP000095412">
    <property type="component" value="Unassembled WGS sequence"/>
</dbReference>
<keyword evidence="4" id="KW-1185">Reference proteome</keyword>
<keyword evidence="1" id="KW-0812">Transmembrane</keyword>
<sequence>MTITYESCEGMSKQLKNNIIVLILAILISLILKSMHVLLPFMFGPIIASVICVRLLKFKVEWPFWLSQIGLVLLGVQIGSTFTKNVIFDIKDDWFTIIMITVMLLILALIIAHFFKKIANVNTETAILSVIPGALSQMLIMAEENKKANIMVVSLTQTSRIIFVVILVPLISYFFRDSSHHGTNNGTSTQVLTEALTIPNIILLIMAITIIYLIMGKINFPTKQLLAPILVLICWNLITGITFTLDNYIIAAAQVIYMIRIGVQIAKLLDQMKGRIAVAIAFQNIMLILLTFIMVLVITSLSNHSVNELFLGAAPGGMSQIVLVAIETGADVALISSYHIFRIFFILFLIAPLLGTFLKYRENISNKSK</sequence>
<feature type="transmembrane region" description="Helical" evidence="1">
    <location>
        <begin position="62"/>
        <end position="82"/>
    </location>
</feature>
<dbReference type="GO" id="GO:0016020">
    <property type="term" value="C:membrane"/>
    <property type="evidence" value="ECO:0007669"/>
    <property type="project" value="InterPro"/>
</dbReference>
<feature type="transmembrane region" description="Helical" evidence="1">
    <location>
        <begin position="94"/>
        <end position="115"/>
    </location>
</feature>
<reference evidence="2 5" key="2">
    <citation type="submission" date="2016-09" db="EMBL/GenBank/DDBJ databases">
        <authorList>
            <consortium name="Pathogen Informatics"/>
        </authorList>
    </citation>
    <scope>NUCLEOTIDE SEQUENCE [LARGE SCALE GENOMIC DNA]</scope>
    <source>
        <strain evidence="2 5">82B</strain>
    </source>
</reference>
<evidence type="ECO:0000313" key="5">
    <source>
        <dbReference type="Proteomes" id="UP000095768"/>
    </source>
</evidence>
<feature type="transmembrane region" description="Helical" evidence="1">
    <location>
        <begin position="15"/>
        <end position="32"/>
    </location>
</feature>
<evidence type="ECO:0000313" key="3">
    <source>
        <dbReference type="EMBL" id="SCT30723.1"/>
    </source>
</evidence>
<dbReference type="InterPro" id="IPR007820">
    <property type="entry name" value="AbrB_fam"/>
</dbReference>
<dbReference type="EMBL" id="FMPG01000001">
    <property type="protein sequence ID" value="SCS28375.1"/>
    <property type="molecule type" value="Genomic_DNA"/>
</dbReference>
<dbReference type="NCBIfam" id="TIGR03082">
    <property type="entry name" value="Gneg_AbrB_dup"/>
    <property type="match status" value="2"/>
</dbReference>
<feature type="transmembrane region" description="Helical" evidence="1">
    <location>
        <begin position="225"/>
        <end position="243"/>
    </location>
</feature>
<dbReference type="AlphaFoldDB" id="A0A1D4Q6C5"/>
<dbReference type="InterPro" id="IPR017516">
    <property type="entry name" value="AbrB_dup"/>
</dbReference>
<feature type="transmembrane region" description="Helical" evidence="1">
    <location>
        <begin position="152"/>
        <end position="175"/>
    </location>
</feature>
<name>A0A1D4Q6C5_9STAP</name>
<feature type="transmembrane region" description="Helical" evidence="1">
    <location>
        <begin position="195"/>
        <end position="213"/>
    </location>
</feature>
<dbReference type="GO" id="GO:0010468">
    <property type="term" value="P:regulation of gene expression"/>
    <property type="evidence" value="ECO:0007669"/>
    <property type="project" value="InterPro"/>
</dbReference>
<protein>
    <submittedName>
        <fullName evidence="2">Abrb</fullName>
    </submittedName>
</protein>